<dbReference type="EMBL" id="JAAXOU010000040">
    <property type="protein sequence ID" value="NKY13805.1"/>
    <property type="molecule type" value="Genomic_DNA"/>
</dbReference>
<gene>
    <name evidence="1" type="ORF">HGA06_06400</name>
</gene>
<protein>
    <submittedName>
        <fullName evidence="1">Pentapeptide repeat-containing protein</fullName>
    </submittedName>
</protein>
<sequence length="250" mass="28182">MKGSEIARLRDRWADEDVADVQRQLLDQSRAVKGPHGLRPRWPDTDDGLVDLRGITTDGYGLRIRYLTLERIDLSFACGEVGSFQSELSDCRFDSVRLAGQSSFNRRLERCSFRDAKLHRLSLGLRVVDCDFTGVTAHRLRSEPDTVFERCAFAGADLRGAEFRHASFVDCTFDEARFSASTVFERCSFPRTGVEFAEARVSRSTGDGTPLPDRWAGRAEAETAFATYLNRYVRAVRSGDEDSMPMESEE</sequence>
<evidence type="ECO:0000313" key="2">
    <source>
        <dbReference type="Proteomes" id="UP000570003"/>
    </source>
</evidence>
<dbReference type="SUPFAM" id="SSF141571">
    <property type="entry name" value="Pentapeptide repeat-like"/>
    <property type="match status" value="1"/>
</dbReference>
<dbReference type="RefSeq" id="WP_168438048.1">
    <property type="nucleotide sequence ID" value="NZ_JAAXOU010000040.1"/>
</dbReference>
<evidence type="ECO:0000313" key="1">
    <source>
        <dbReference type="EMBL" id="NKY13805.1"/>
    </source>
</evidence>
<organism evidence="1 2">
    <name type="scientific">Streptomyces somaliensis (strain ATCC 33201 / DSM 40738 / JCM 12659 / KCTC 9044 / NCTC 11332 / NRRL B-12077 / IP 733)</name>
    <dbReference type="NCBI Taxonomy" id="1134445"/>
    <lineage>
        <taxon>Bacteria</taxon>
        <taxon>Bacillati</taxon>
        <taxon>Actinomycetota</taxon>
        <taxon>Actinomycetes</taxon>
        <taxon>Kitasatosporales</taxon>
        <taxon>Streptomycetaceae</taxon>
        <taxon>Streptomyces</taxon>
    </lineage>
</organism>
<comment type="caution">
    <text evidence="1">The sequence shown here is derived from an EMBL/GenBank/DDBJ whole genome shotgun (WGS) entry which is preliminary data.</text>
</comment>
<dbReference type="InterPro" id="IPR001646">
    <property type="entry name" value="5peptide_repeat"/>
</dbReference>
<dbReference type="AlphaFoldDB" id="A0AA44DCD8"/>
<dbReference type="Proteomes" id="UP000570003">
    <property type="component" value="Unassembled WGS sequence"/>
</dbReference>
<dbReference type="Pfam" id="PF00805">
    <property type="entry name" value="Pentapeptide"/>
    <property type="match status" value="1"/>
</dbReference>
<keyword evidence="2" id="KW-1185">Reference proteome</keyword>
<proteinExistence type="predicted"/>
<accession>A0AA44DCD8</accession>
<reference evidence="1 2" key="1">
    <citation type="submission" date="2020-04" db="EMBL/GenBank/DDBJ databases">
        <title>MicrobeNet Type strains.</title>
        <authorList>
            <person name="Nicholson A.C."/>
        </authorList>
    </citation>
    <scope>NUCLEOTIDE SEQUENCE [LARGE SCALE GENOMIC DNA]</scope>
    <source>
        <strain evidence="1 2">DSM 40738</strain>
    </source>
</reference>
<name>A0AA44DCD8_STRE0</name>
<dbReference type="Gene3D" id="2.160.20.80">
    <property type="entry name" value="E3 ubiquitin-protein ligase SopA"/>
    <property type="match status" value="1"/>
</dbReference>